<evidence type="ECO:0000313" key="1">
    <source>
        <dbReference type="EMBL" id="CAG7647120.1"/>
    </source>
</evidence>
<evidence type="ECO:0000313" key="2">
    <source>
        <dbReference type="Proteomes" id="UP000730618"/>
    </source>
</evidence>
<proteinExistence type="predicted"/>
<dbReference type="EMBL" id="CAJVCE010000011">
    <property type="protein sequence ID" value="CAG7647120.1"/>
    <property type="molecule type" value="Genomic_DNA"/>
</dbReference>
<protein>
    <recommendedName>
        <fullName evidence="3">DUF4083 domain-containing protein</fullName>
    </recommendedName>
</protein>
<gene>
    <name evidence="1" type="ORF">PAECIP111802_03896</name>
</gene>
<evidence type="ECO:0008006" key="3">
    <source>
        <dbReference type="Google" id="ProtNLM"/>
    </source>
</evidence>
<sequence length="50" mass="5908">MDTLVTAVLIVIALIALLRLRRTFRRSSQQDRGDEIQRKLAELRKKRDED</sequence>
<comment type="caution">
    <text evidence="1">The sequence shown here is derived from an EMBL/GenBank/DDBJ whole genome shotgun (WGS) entry which is preliminary data.</text>
</comment>
<dbReference type="Proteomes" id="UP000730618">
    <property type="component" value="Unassembled WGS sequence"/>
</dbReference>
<name>A0ABN7TMF8_9BACL</name>
<reference evidence="1 2" key="1">
    <citation type="submission" date="2021-06" db="EMBL/GenBank/DDBJ databases">
        <authorList>
            <person name="Criscuolo A."/>
        </authorList>
    </citation>
    <scope>NUCLEOTIDE SEQUENCE [LARGE SCALE GENOMIC DNA]</scope>
    <source>
        <strain evidence="2">CIP 111802</strain>
    </source>
</reference>
<keyword evidence="2" id="KW-1185">Reference proteome</keyword>
<accession>A0ABN7TMF8</accession>
<organism evidence="1 2">
    <name type="scientific">Paenibacillus allorhizosphaerae</name>
    <dbReference type="NCBI Taxonomy" id="2849866"/>
    <lineage>
        <taxon>Bacteria</taxon>
        <taxon>Bacillati</taxon>
        <taxon>Bacillota</taxon>
        <taxon>Bacilli</taxon>
        <taxon>Bacillales</taxon>
        <taxon>Paenibacillaceae</taxon>
        <taxon>Paenibacillus</taxon>
    </lineage>
</organism>